<evidence type="ECO:0000313" key="3">
    <source>
        <dbReference type="Proteomes" id="UP001626550"/>
    </source>
</evidence>
<comment type="caution">
    <text evidence="2">The sequence shown here is derived from an EMBL/GenBank/DDBJ whole genome shotgun (WGS) entry which is preliminary data.</text>
</comment>
<keyword evidence="1" id="KW-0175">Coiled coil</keyword>
<gene>
    <name evidence="2" type="ORF">Ciccas_001414</name>
</gene>
<organism evidence="2 3">
    <name type="scientific">Cichlidogyrus casuarinus</name>
    <dbReference type="NCBI Taxonomy" id="1844966"/>
    <lineage>
        <taxon>Eukaryota</taxon>
        <taxon>Metazoa</taxon>
        <taxon>Spiralia</taxon>
        <taxon>Lophotrochozoa</taxon>
        <taxon>Platyhelminthes</taxon>
        <taxon>Monogenea</taxon>
        <taxon>Monopisthocotylea</taxon>
        <taxon>Dactylogyridea</taxon>
        <taxon>Ancyrocephalidae</taxon>
        <taxon>Cichlidogyrus</taxon>
    </lineage>
</organism>
<proteinExistence type="predicted"/>
<reference evidence="2 3" key="1">
    <citation type="submission" date="2024-11" db="EMBL/GenBank/DDBJ databases">
        <title>Adaptive evolution of stress response genes in parasites aligns with host niche diversity.</title>
        <authorList>
            <person name="Hahn C."/>
            <person name="Resl P."/>
        </authorList>
    </citation>
    <scope>NUCLEOTIDE SEQUENCE [LARGE SCALE GENOMIC DNA]</scope>
    <source>
        <strain evidence="2">EGGRZ-B1_66</strain>
        <tissue evidence="2">Body</tissue>
    </source>
</reference>
<evidence type="ECO:0000256" key="1">
    <source>
        <dbReference type="SAM" id="Coils"/>
    </source>
</evidence>
<feature type="coiled-coil region" evidence="1">
    <location>
        <begin position="61"/>
        <end position="130"/>
    </location>
</feature>
<name>A0ABD2QK58_9PLAT</name>
<protein>
    <submittedName>
        <fullName evidence="2">Uncharacterized protein</fullName>
    </submittedName>
</protein>
<feature type="coiled-coil region" evidence="1">
    <location>
        <begin position="520"/>
        <end position="705"/>
    </location>
</feature>
<evidence type="ECO:0000313" key="2">
    <source>
        <dbReference type="EMBL" id="KAL3319906.1"/>
    </source>
</evidence>
<dbReference type="EMBL" id="JBJKFK010000091">
    <property type="protein sequence ID" value="KAL3319906.1"/>
    <property type="molecule type" value="Genomic_DNA"/>
</dbReference>
<sequence>MFNGPFDALREIEKLKKEIGILNVQCYGYKETLKKYGFRNDDNLAKLDALKQKVAQIPLMRQEFESKITILECQIQAFKDENVALKKELDSLKHSNFSKITNSNEIYSEVTLLKEQLQTKSLKVQRLEAQNIERDAITASQANKLAILEAAHAQLSGEMSTQKNFEISLKNQILSLNRDLSEMRVRLRERDSKLEEAEEELATCHEIIRNYEETVTLKKELECGDEVHGPLHDLQQQIRGFVSMLNKTLVGNSICSFVEQSLHMSREFSVAKPIPEDRALDLKVAASLLTNLASDLDGEAHPLNTSQKELSVFLDCEKENATNDDSLINLLRSISKTPKPAHRRHMYKKKPAHQNLNTTISIPSHLKSLKNQLNQLVATEEEQHSDCNEASMVGELTMNIKQKSDLSRQMLQTVKELETLFENIHSEKQQRLGQCVVAFAAEPTEVTCTISKDLTSPTMSDMDEQASVVYEENLESVCSVPENARITNIPIHHSTAVKKSAEESTLYANDSAQFDGILPVNSLKEQLVRFRSDKERLEEDVQQLMTALEQNKCELASLQNTSLQQQTYIRQIEDKLSKTEQDLEDWQVTCEEQEKSLQNLDKVMALKNKEMQELLEIRENLEKKLEETHRLFEDYQSKSKLKEEEAEKLRAAQKDKIIELEDESNGLHTKLSSLELTIREMEREKETLQERIVRQREEETSLLNKIESLMLKREDGLGQTSTEEKYKRLKAVTVELRGKLSHRTK</sequence>
<feature type="coiled-coil region" evidence="1">
    <location>
        <begin position="180"/>
        <end position="214"/>
    </location>
</feature>
<accession>A0ABD2QK58</accession>
<dbReference type="AlphaFoldDB" id="A0ABD2QK58"/>
<keyword evidence="3" id="KW-1185">Reference proteome</keyword>
<dbReference type="Proteomes" id="UP001626550">
    <property type="component" value="Unassembled WGS sequence"/>
</dbReference>